<dbReference type="GO" id="GO:0005829">
    <property type="term" value="C:cytosol"/>
    <property type="evidence" value="ECO:0007669"/>
    <property type="project" value="TreeGrafter"/>
</dbReference>
<dbReference type="InterPro" id="IPR016032">
    <property type="entry name" value="Sig_transdc_resp-reg_C-effctor"/>
</dbReference>
<name>A0A8T8I2V9_9PSEU</name>
<evidence type="ECO:0000256" key="1">
    <source>
        <dbReference type="ARBA" id="ARBA00022553"/>
    </source>
</evidence>
<dbReference type="GO" id="GO:0032993">
    <property type="term" value="C:protein-DNA complex"/>
    <property type="evidence" value="ECO:0007669"/>
    <property type="project" value="TreeGrafter"/>
</dbReference>
<dbReference type="SMART" id="SM00862">
    <property type="entry name" value="Trans_reg_C"/>
    <property type="match status" value="1"/>
</dbReference>
<accession>A0A8T8I2V9</accession>
<gene>
    <name evidence="7" type="ORF">J7S33_05190</name>
</gene>
<feature type="domain" description="OmpR/PhoB-type" evidence="6">
    <location>
        <begin position="89"/>
        <end position="186"/>
    </location>
</feature>
<dbReference type="GO" id="GO:0006355">
    <property type="term" value="P:regulation of DNA-templated transcription"/>
    <property type="evidence" value="ECO:0007669"/>
    <property type="project" value="InterPro"/>
</dbReference>
<protein>
    <submittedName>
        <fullName evidence="7">Winged helix-turn-helix transcriptional regulator</fullName>
    </submittedName>
</protein>
<evidence type="ECO:0000256" key="3">
    <source>
        <dbReference type="ARBA" id="ARBA00023125"/>
    </source>
</evidence>
<dbReference type="PANTHER" id="PTHR48111">
    <property type="entry name" value="REGULATOR OF RPOS"/>
    <property type="match status" value="1"/>
</dbReference>
<sequence length="199" mass="21752">MTPSCPLSTAPTSWTALTPLPRGWSDARVAAVQAIPDTTADDVTTVDVTVLIRLSAPTAQVVDTAAQFAEALRTALDLSDADVDVVVELPRPRAEPEVRILADSRRVLHRGVDVELTRLEFDLLHHLCTHPHQVHRRTSLMSSVWGSTSFVDTRTVDVHVRRIRRKLGEAASLITTVRGVGYRMDSPLAVSVEHDALAV</sequence>
<dbReference type="PANTHER" id="PTHR48111:SF4">
    <property type="entry name" value="DNA-BINDING DUAL TRANSCRIPTIONAL REGULATOR OMPR"/>
    <property type="match status" value="1"/>
</dbReference>
<keyword evidence="1" id="KW-0597">Phosphoprotein</keyword>
<feature type="DNA-binding region" description="OmpR/PhoB-type" evidence="5">
    <location>
        <begin position="89"/>
        <end position="186"/>
    </location>
</feature>
<evidence type="ECO:0000313" key="8">
    <source>
        <dbReference type="Proteomes" id="UP000671828"/>
    </source>
</evidence>
<dbReference type="CDD" id="cd00383">
    <property type="entry name" value="trans_reg_C"/>
    <property type="match status" value="1"/>
</dbReference>
<organism evidence="7 8">
    <name type="scientific">Saccharothrix algeriensis</name>
    <dbReference type="NCBI Taxonomy" id="173560"/>
    <lineage>
        <taxon>Bacteria</taxon>
        <taxon>Bacillati</taxon>
        <taxon>Actinomycetota</taxon>
        <taxon>Actinomycetes</taxon>
        <taxon>Pseudonocardiales</taxon>
        <taxon>Pseudonocardiaceae</taxon>
        <taxon>Saccharothrix</taxon>
    </lineage>
</organism>
<dbReference type="InterPro" id="IPR036388">
    <property type="entry name" value="WH-like_DNA-bd_sf"/>
</dbReference>
<evidence type="ECO:0000313" key="7">
    <source>
        <dbReference type="EMBL" id="QTR04324.1"/>
    </source>
</evidence>
<proteinExistence type="predicted"/>
<keyword evidence="4" id="KW-0804">Transcription</keyword>
<dbReference type="GO" id="GO:0000976">
    <property type="term" value="F:transcription cis-regulatory region binding"/>
    <property type="evidence" value="ECO:0007669"/>
    <property type="project" value="TreeGrafter"/>
</dbReference>
<dbReference type="Pfam" id="PF00486">
    <property type="entry name" value="Trans_reg_C"/>
    <property type="match status" value="1"/>
</dbReference>
<dbReference type="InterPro" id="IPR001867">
    <property type="entry name" value="OmpR/PhoB-type_DNA-bd"/>
</dbReference>
<evidence type="ECO:0000256" key="2">
    <source>
        <dbReference type="ARBA" id="ARBA00023015"/>
    </source>
</evidence>
<dbReference type="SUPFAM" id="SSF46894">
    <property type="entry name" value="C-terminal effector domain of the bipartite response regulators"/>
    <property type="match status" value="1"/>
</dbReference>
<dbReference type="InterPro" id="IPR039420">
    <property type="entry name" value="WalR-like"/>
</dbReference>
<reference evidence="7" key="1">
    <citation type="submission" date="2021-04" db="EMBL/GenBank/DDBJ databases">
        <title>Saccharothrix algeriensis WGS.</title>
        <authorList>
            <person name="Stuskova K."/>
            <person name="Hakalova E."/>
            <person name="Tebbal A.B."/>
            <person name="Eichmeier A."/>
        </authorList>
    </citation>
    <scope>NUCLEOTIDE SEQUENCE</scope>
    <source>
        <strain evidence="7">NRRL B-24137</strain>
    </source>
</reference>
<evidence type="ECO:0000256" key="4">
    <source>
        <dbReference type="ARBA" id="ARBA00023163"/>
    </source>
</evidence>
<dbReference type="AlphaFoldDB" id="A0A8T8I2V9"/>
<dbReference type="GO" id="GO:0000156">
    <property type="term" value="F:phosphorelay response regulator activity"/>
    <property type="evidence" value="ECO:0007669"/>
    <property type="project" value="TreeGrafter"/>
</dbReference>
<dbReference type="Gene3D" id="1.10.10.10">
    <property type="entry name" value="Winged helix-like DNA-binding domain superfamily/Winged helix DNA-binding domain"/>
    <property type="match status" value="1"/>
</dbReference>
<keyword evidence="3 5" id="KW-0238">DNA-binding</keyword>
<dbReference type="Proteomes" id="UP000671828">
    <property type="component" value="Chromosome"/>
</dbReference>
<dbReference type="PROSITE" id="PS51755">
    <property type="entry name" value="OMPR_PHOB"/>
    <property type="match status" value="1"/>
</dbReference>
<evidence type="ECO:0000259" key="6">
    <source>
        <dbReference type="PROSITE" id="PS51755"/>
    </source>
</evidence>
<keyword evidence="2" id="KW-0805">Transcription regulation</keyword>
<evidence type="ECO:0000256" key="5">
    <source>
        <dbReference type="PROSITE-ProRule" id="PRU01091"/>
    </source>
</evidence>
<dbReference type="EMBL" id="CP072788">
    <property type="protein sequence ID" value="QTR04324.1"/>
    <property type="molecule type" value="Genomic_DNA"/>
</dbReference>